<proteinExistence type="inferred from homology"/>
<organism evidence="7 8">
    <name type="scientific">Truncatella angustata</name>
    <dbReference type="NCBI Taxonomy" id="152316"/>
    <lineage>
        <taxon>Eukaryota</taxon>
        <taxon>Fungi</taxon>
        <taxon>Dikarya</taxon>
        <taxon>Ascomycota</taxon>
        <taxon>Pezizomycotina</taxon>
        <taxon>Sordariomycetes</taxon>
        <taxon>Xylariomycetidae</taxon>
        <taxon>Amphisphaeriales</taxon>
        <taxon>Sporocadaceae</taxon>
        <taxon>Truncatella</taxon>
    </lineage>
</organism>
<dbReference type="RefSeq" id="XP_045952672.1">
    <property type="nucleotide sequence ID" value="XM_046105736.1"/>
</dbReference>
<dbReference type="InterPro" id="IPR036318">
    <property type="entry name" value="FAD-bd_PCMH-like_sf"/>
</dbReference>
<dbReference type="PROSITE" id="PS51387">
    <property type="entry name" value="FAD_PCMH"/>
    <property type="match status" value="1"/>
</dbReference>
<evidence type="ECO:0000259" key="6">
    <source>
        <dbReference type="PROSITE" id="PS51387"/>
    </source>
</evidence>
<comment type="similarity">
    <text evidence="2">Belongs to the oxygen-dependent FAD-linked oxidoreductase family.</text>
</comment>
<dbReference type="Pfam" id="PF08031">
    <property type="entry name" value="BBE"/>
    <property type="match status" value="1"/>
</dbReference>
<keyword evidence="5" id="KW-0560">Oxidoreductase</keyword>
<comment type="caution">
    <text evidence="7">The sequence shown here is derived from an EMBL/GenBank/DDBJ whole genome shotgun (WGS) entry which is preliminary data.</text>
</comment>
<dbReference type="InterPro" id="IPR012951">
    <property type="entry name" value="BBE"/>
</dbReference>
<dbReference type="InterPro" id="IPR016169">
    <property type="entry name" value="FAD-bd_PCMH_sub2"/>
</dbReference>
<dbReference type="AlphaFoldDB" id="A0A9P8RHK7"/>
<name>A0A9P8RHK7_9PEZI</name>
<protein>
    <submittedName>
        <fullName evidence="7">FAD binding domain-containing protein</fullName>
    </submittedName>
</protein>
<dbReference type="GO" id="GO:0071949">
    <property type="term" value="F:FAD binding"/>
    <property type="evidence" value="ECO:0007669"/>
    <property type="project" value="InterPro"/>
</dbReference>
<evidence type="ECO:0000256" key="1">
    <source>
        <dbReference type="ARBA" id="ARBA00001974"/>
    </source>
</evidence>
<keyword evidence="8" id="KW-1185">Reference proteome</keyword>
<evidence type="ECO:0000313" key="8">
    <source>
        <dbReference type="Proteomes" id="UP000758603"/>
    </source>
</evidence>
<evidence type="ECO:0000256" key="3">
    <source>
        <dbReference type="ARBA" id="ARBA00022630"/>
    </source>
</evidence>
<evidence type="ECO:0000256" key="5">
    <source>
        <dbReference type="ARBA" id="ARBA00023002"/>
    </source>
</evidence>
<dbReference type="GeneID" id="70134627"/>
<dbReference type="Gene3D" id="3.30.465.10">
    <property type="match status" value="1"/>
</dbReference>
<dbReference type="OrthoDB" id="415825at2759"/>
<dbReference type="GO" id="GO:0016491">
    <property type="term" value="F:oxidoreductase activity"/>
    <property type="evidence" value="ECO:0007669"/>
    <property type="project" value="UniProtKB-KW"/>
</dbReference>
<dbReference type="Gene3D" id="3.40.462.20">
    <property type="match status" value="1"/>
</dbReference>
<dbReference type="PANTHER" id="PTHR42973">
    <property type="entry name" value="BINDING OXIDOREDUCTASE, PUTATIVE (AFU_ORTHOLOGUE AFUA_1G17690)-RELATED"/>
    <property type="match status" value="1"/>
</dbReference>
<evidence type="ECO:0000256" key="4">
    <source>
        <dbReference type="ARBA" id="ARBA00022827"/>
    </source>
</evidence>
<dbReference type="EMBL" id="JAGPXC010000010">
    <property type="protein sequence ID" value="KAH6646158.1"/>
    <property type="molecule type" value="Genomic_DNA"/>
</dbReference>
<keyword evidence="4" id="KW-0274">FAD</keyword>
<reference evidence="7" key="1">
    <citation type="journal article" date="2021" name="Nat. Commun.">
        <title>Genetic determinants of endophytism in the Arabidopsis root mycobiome.</title>
        <authorList>
            <person name="Mesny F."/>
            <person name="Miyauchi S."/>
            <person name="Thiergart T."/>
            <person name="Pickel B."/>
            <person name="Atanasova L."/>
            <person name="Karlsson M."/>
            <person name="Huettel B."/>
            <person name="Barry K.W."/>
            <person name="Haridas S."/>
            <person name="Chen C."/>
            <person name="Bauer D."/>
            <person name="Andreopoulos W."/>
            <person name="Pangilinan J."/>
            <person name="LaButti K."/>
            <person name="Riley R."/>
            <person name="Lipzen A."/>
            <person name="Clum A."/>
            <person name="Drula E."/>
            <person name="Henrissat B."/>
            <person name="Kohler A."/>
            <person name="Grigoriev I.V."/>
            <person name="Martin F.M."/>
            <person name="Hacquard S."/>
        </authorList>
    </citation>
    <scope>NUCLEOTIDE SEQUENCE</scope>
    <source>
        <strain evidence="7">MPI-SDFR-AT-0073</strain>
    </source>
</reference>
<evidence type="ECO:0000313" key="7">
    <source>
        <dbReference type="EMBL" id="KAH6646158.1"/>
    </source>
</evidence>
<keyword evidence="3" id="KW-0285">Flavoprotein</keyword>
<dbReference type="InterPro" id="IPR050416">
    <property type="entry name" value="FAD-linked_Oxidoreductase"/>
</dbReference>
<dbReference type="PANTHER" id="PTHR42973:SF9">
    <property type="entry name" value="FAD-BINDING PCMH-TYPE DOMAIN-CONTAINING PROTEIN-RELATED"/>
    <property type="match status" value="1"/>
</dbReference>
<feature type="domain" description="FAD-binding PCMH-type" evidence="6">
    <location>
        <begin position="46"/>
        <end position="218"/>
    </location>
</feature>
<dbReference type="Proteomes" id="UP000758603">
    <property type="component" value="Unassembled WGS sequence"/>
</dbReference>
<comment type="cofactor">
    <cofactor evidence="1">
        <name>FAD</name>
        <dbReference type="ChEBI" id="CHEBI:57692"/>
    </cofactor>
</comment>
<gene>
    <name evidence="7" type="ORF">BKA67DRAFT_639447</name>
</gene>
<evidence type="ECO:0000256" key="2">
    <source>
        <dbReference type="ARBA" id="ARBA00005466"/>
    </source>
</evidence>
<sequence>MADSPTAACPSTIYNYLKQNLSPKSEVFLPDASDETMEIVQRWNAYNTPHYIVFAKPATNKDVQTIVKYSNDKNVPFLATGGGNGYTNTTSALKGAIDVDLGFFRSVSVDAPNNRVTVGGAATFDDIFGPISAAKKELQTGSCSCVGVVGATLGGGIGPYQGIHGLILDALISVTVVTGKGDIVTASTGENQDLFWGLRGAGFNYGVITSATYRIHDQTNNGLALNGDFIYPTSAKEHVFNVVKTYENNQPNELSIFASIMLDPVTQVTVILISAIYIGPEEEGLAYIQPLIDSNPVRSNISSIPWSRLVKENRFGADQFACLKGGNHSVFGGNLATFDVSTYVSLVDEFIQFYTENPALATAILVVEMFPNAVTKSIPDDATAYPYRDSFAYFFFSFVFSDVASGAIAERAGLTWRNKLMSTGGKDGKLEVYVNYAHGDEGRVAWYAPRKIPKLLAIKSKWDPQNLFKWTNGLV</sequence>
<accession>A0A9P8RHK7</accession>
<dbReference type="Pfam" id="PF01565">
    <property type="entry name" value="FAD_binding_4"/>
    <property type="match status" value="1"/>
</dbReference>
<dbReference type="SUPFAM" id="SSF56176">
    <property type="entry name" value="FAD-binding/transporter-associated domain-like"/>
    <property type="match status" value="1"/>
</dbReference>
<dbReference type="InterPro" id="IPR016166">
    <property type="entry name" value="FAD-bd_PCMH"/>
</dbReference>
<dbReference type="InterPro" id="IPR006094">
    <property type="entry name" value="Oxid_FAD_bind_N"/>
</dbReference>